<feature type="transmembrane region" description="Helical" evidence="5">
    <location>
        <begin position="238"/>
        <end position="256"/>
    </location>
</feature>
<evidence type="ECO:0000256" key="5">
    <source>
        <dbReference type="SAM" id="Phobius"/>
    </source>
</evidence>
<evidence type="ECO:0000259" key="6">
    <source>
        <dbReference type="PROSITE" id="PS50850"/>
    </source>
</evidence>
<name>A0AAN7VQL6_9PEZI</name>
<feature type="transmembrane region" description="Helical" evidence="5">
    <location>
        <begin position="65"/>
        <end position="85"/>
    </location>
</feature>
<dbReference type="Pfam" id="PF07690">
    <property type="entry name" value="MFS_1"/>
    <property type="match status" value="1"/>
</dbReference>
<feature type="transmembrane region" description="Helical" evidence="5">
    <location>
        <begin position="204"/>
        <end position="229"/>
    </location>
</feature>
<dbReference type="InterPro" id="IPR020846">
    <property type="entry name" value="MFS_dom"/>
</dbReference>
<evidence type="ECO:0000313" key="8">
    <source>
        <dbReference type="Proteomes" id="UP001310594"/>
    </source>
</evidence>
<feature type="domain" description="Major facilitator superfamily (MFS) profile" evidence="6">
    <location>
        <begin position="1"/>
        <end position="310"/>
    </location>
</feature>
<feature type="transmembrane region" description="Helical" evidence="5">
    <location>
        <begin position="35"/>
        <end position="53"/>
    </location>
</feature>
<keyword evidence="4 5" id="KW-0472">Membrane</keyword>
<dbReference type="EMBL" id="JAVRQU010000009">
    <property type="protein sequence ID" value="KAK5698699.1"/>
    <property type="molecule type" value="Genomic_DNA"/>
</dbReference>
<dbReference type="Proteomes" id="UP001310594">
    <property type="component" value="Unassembled WGS sequence"/>
</dbReference>
<accession>A0AAN7VQL6</accession>
<feature type="transmembrane region" description="Helical" evidence="5">
    <location>
        <begin position="97"/>
        <end position="120"/>
    </location>
</feature>
<dbReference type="PROSITE" id="PS50850">
    <property type="entry name" value="MFS"/>
    <property type="match status" value="1"/>
</dbReference>
<evidence type="ECO:0000256" key="3">
    <source>
        <dbReference type="ARBA" id="ARBA00022989"/>
    </source>
</evidence>
<feature type="transmembrane region" description="Helical" evidence="5">
    <location>
        <begin position="172"/>
        <end position="192"/>
    </location>
</feature>
<comment type="subcellular location">
    <subcellularLocation>
        <location evidence="1">Membrane</location>
        <topology evidence="1">Multi-pass membrane protein</topology>
    </subcellularLocation>
</comment>
<evidence type="ECO:0000313" key="7">
    <source>
        <dbReference type="EMBL" id="KAK5698699.1"/>
    </source>
</evidence>
<gene>
    <name evidence="7" type="ORF">LTR97_006347</name>
</gene>
<dbReference type="Gene3D" id="1.20.1250.20">
    <property type="entry name" value="MFS general substrate transporter like domains"/>
    <property type="match status" value="1"/>
</dbReference>
<dbReference type="GO" id="GO:0005886">
    <property type="term" value="C:plasma membrane"/>
    <property type="evidence" value="ECO:0007669"/>
    <property type="project" value="TreeGrafter"/>
</dbReference>
<dbReference type="AlphaFoldDB" id="A0AAN7VQL6"/>
<keyword evidence="2 5" id="KW-0812">Transmembrane</keyword>
<proteinExistence type="predicted"/>
<protein>
    <recommendedName>
        <fullName evidence="6">Major facilitator superfamily (MFS) profile domain-containing protein</fullName>
    </recommendedName>
</protein>
<reference evidence="7" key="1">
    <citation type="submission" date="2023-08" db="EMBL/GenBank/DDBJ databases">
        <title>Black Yeasts Isolated from many extreme environments.</title>
        <authorList>
            <person name="Coleine C."/>
            <person name="Stajich J.E."/>
            <person name="Selbmann L."/>
        </authorList>
    </citation>
    <scope>NUCLEOTIDE SEQUENCE</scope>
    <source>
        <strain evidence="7">CCFEE 5810</strain>
    </source>
</reference>
<dbReference type="InterPro" id="IPR011701">
    <property type="entry name" value="MFS"/>
</dbReference>
<dbReference type="PANTHER" id="PTHR23501:SF59">
    <property type="entry name" value="MAJOR FACILITATOR SUPERFAMILY (MFS) PROFILE DOMAIN-CONTAINING PROTEIN-RELATED"/>
    <property type="match status" value="1"/>
</dbReference>
<feature type="transmembrane region" description="Helical" evidence="5">
    <location>
        <begin position="6"/>
        <end position="23"/>
    </location>
</feature>
<dbReference type="SUPFAM" id="SSF103473">
    <property type="entry name" value="MFS general substrate transporter"/>
    <property type="match status" value="1"/>
</dbReference>
<organism evidence="7 8">
    <name type="scientific">Elasticomyces elasticus</name>
    <dbReference type="NCBI Taxonomy" id="574655"/>
    <lineage>
        <taxon>Eukaryota</taxon>
        <taxon>Fungi</taxon>
        <taxon>Dikarya</taxon>
        <taxon>Ascomycota</taxon>
        <taxon>Pezizomycotina</taxon>
        <taxon>Dothideomycetes</taxon>
        <taxon>Dothideomycetidae</taxon>
        <taxon>Mycosphaerellales</taxon>
        <taxon>Teratosphaeriaceae</taxon>
        <taxon>Elasticomyces</taxon>
    </lineage>
</organism>
<feature type="transmembrane region" description="Helical" evidence="5">
    <location>
        <begin position="126"/>
        <end position="151"/>
    </location>
</feature>
<keyword evidence="3 5" id="KW-1133">Transmembrane helix</keyword>
<evidence type="ECO:0000256" key="4">
    <source>
        <dbReference type="ARBA" id="ARBA00023136"/>
    </source>
</evidence>
<dbReference type="PANTHER" id="PTHR23501">
    <property type="entry name" value="MAJOR FACILITATOR SUPERFAMILY"/>
    <property type="match status" value="1"/>
</dbReference>
<comment type="caution">
    <text evidence="7">The sequence shown here is derived from an EMBL/GenBank/DDBJ whole genome shotgun (WGS) entry which is preliminary data.</text>
</comment>
<dbReference type="InterPro" id="IPR036259">
    <property type="entry name" value="MFS_trans_sf"/>
</dbReference>
<dbReference type="Gene3D" id="1.20.1720.10">
    <property type="entry name" value="Multidrug resistance protein D"/>
    <property type="match status" value="1"/>
</dbReference>
<feature type="transmembrane region" description="Helical" evidence="5">
    <location>
        <begin position="262"/>
        <end position="282"/>
    </location>
</feature>
<dbReference type="GO" id="GO:0022857">
    <property type="term" value="F:transmembrane transporter activity"/>
    <property type="evidence" value="ECO:0007669"/>
    <property type="project" value="InterPro"/>
</dbReference>
<sequence length="310" mass="33099">MLTGRTVQGAGGGGLLVMTYLLVADLLPLQRRAQGMSLISIVWLIGAVSGPIMGAGFSDAVSWRWIFWFTLPFAGMGVVLVGFFLRTPHQGLHTLHAIKSVDWVGTAVFSASLSSFLVAISWDGSMYAWASYQVLVPLILGLVGLCAWVWYEHKVAIKPMVHLVILNNRTAVISYLGTFLVGFIQFALLYHLPLYYQAAKGYTILISGVALLPQCLGSGISGVATGIIISKTGRYKTITLLGWATLIVGCGLLRLLGVETTVARWIFINVVSGLGIGIIAVAQPIEAQAATAPKHAPMANGLTPFCRALG</sequence>
<evidence type="ECO:0000256" key="1">
    <source>
        <dbReference type="ARBA" id="ARBA00004141"/>
    </source>
</evidence>
<evidence type="ECO:0000256" key="2">
    <source>
        <dbReference type="ARBA" id="ARBA00022692"/>
    </source>
</evidence>